<name>A9KD80_COXBN</name>
<dbReference type="EMBL" id="CP000733">
    <property type="protein sequence ID" value="ABS77122.1"/>
    <property type="molecule type" value="Genomic_DNA"/>
</dbReference>
<comment type="similarity">
    <text evidence="1">Belongs to the UbiK family.</text>
</comment>
<comment type="subcellular location">
    <subcellularLocation>
        <location evidence="1">Cytoplasm</location>
    </subcellularLocation>
</comment>
<dbReference type="HAMAP" id="MF_02216">
    <property type="entry name" value="UbiK"/>
    <property type="match status" value="1"/>
</dbReference>
<keyword evidence="1" id="KW-0831">Ubiquinone biosynthesis</keyword>
<dbReference type="GO" id="GO:0006744">
    <property type="term" value="P:ubiquinone biosynthetic process"/>
    <property type="evidence" value="ECO:0007669"/>
    <property type="project" value="UniProtKB-UniRule"/>
</dbReference>
<sequence>MFDQRHINDIVNRLLGSIPPGVKNLPKDLEKNFKSVLQQSFSKMDLVTREEFDAQVKVLERTRAKLEALEKKLSELENLQS</sequence>
<dbReference type="Proteomes" id="UP000008555">
    <property type="component" value="Chromosome"/>
</dbReference>
<evidence type="ECO:0000256" key="1">
    <source>
        <dbReference type="HAMAP-Rule" id="MF_02216"/>
    </source>
</evidence>
<reference evidence="2 3" key="1">
    <citation type="journal article" date="2009" name="Infect. Immun.">
        <title>Comparative genomics reveal extensive transposon-mediated genomic plasticity and diversity among potential effector proteins within the genus Coxiella.</title>
        <authorList>
            <person name="Beare P.A."/>
            <person name="Unsworth N."/>
            <person name="Andoh M."/>
            <person name="Voth D.E."/>
            <person name="Omsland A."/>
            <person name="Gilk S.D."/>
            <person name="Williams K.P."/>
            <person name="Sobral B.W."/>
            <person name="Kupko J.J.III."/>
            <person name="Porcella S.F."/>
            <person name="Samuel J.E."/>
            <person name="Heinzen R.A."/>
        </authorList>
    </citation>
    <scope>NUCLEOTIDE SEQUENCE [LARGE SCALE GENOMIC DNA]</scope>
    <source>
        <strain evidence="2 3">Dugway 5J108-111</strain>
    </source>
</reference>
<dbReference type="HOGENOM" id="CLU_154412_0_1_6"/>
<keyword evidence="1" id="KW-0963">Cytoplasm</keyword>
<feature type="coiled-coil region" evidence="1">
    <location>
        <begin position="49"/>
        <end position="79"/>
    </location>
</feature>
<dbReference type="PANTHER" id="PTHR38040">
    <property type="entry name" value="UBIQUINONE BIOSYNTHESIS ACCESSORY FACTOR UBIK"/>
    <property type="match status" value="1"/>
</dbReference>
<accession>A9KD80</accession>
<dbReference type="RefSeq" id="WP_011997432.1">
    <property type="nucleotide sequence ID" value="NC_009727.1"/>
</dbReference>
<comment type="pathway">
    <text evidence="1">Cofactor biosynthesis; ubiquinone biosynthesis.</text>
</comment>
<keyword evidence="1" id="KW-0175">Coiled coil</keyword>
<dbReference type="UniPathway" id="UPA00232"/>
<gene>
    <name evidence="1" type="primary">ubiK</name>
    <name evidence="2" type="ordered locus">CBUD_2124</name>
</gene>
<dbReference type="GO" id="GO:0005829">
    <property type="term" value="C:cytosol"/>
    <property type="evidence" value="ECO:0007669"/>
    <property type="project" value="TreeGrafter"/>
</dbReference>
<dbReference type="PANTHER" id="PTHR38040:SF1">
    <property type="entry name" value="UBIQUINONE BIOSYNTHESIS ACCESSORY FACTOR UBIK"/>
    <property type="match status" value="1"/>
</dbReference>
<organism evidence="2 3">
    <name type="scientific">Coxiella burnetii (strain Dugway 5J108-111)</name>
    <dbReference type="NCBI Taxonomy" id="434922"/>
    <lineage>
        <taxon>Bacteria</taxon>
        <taxon>Pseudomonadati</taxon>
        <taxon>Pseudomonadota</taxon>
        <taxon>Gammaproteobacteria</taxon>
        <taxon>Legionellales</taxon>
        <taxon>Coxiellaceae</taxon>
        <taxon>Coxiella</taxon>
    </lineage>
</organism>
<protein>
    <recommendedName>
        <fullName evidence="1">Ubiquinone biosynthesis accessory factor UbiK</fullName>
    </recommendedName>
</protein>
<comment type="function">
    <text evidence="1">Required for efficient ubiquinone (coenzyme Q) biosynthesis. UbiK is probably an accessory factor of Ubi enzymes and facilitates ubiquinone biosynthesis by acting as an assembly factor, a targeting factor, or both.</text>
</comment>
<proteinExistence type="inferred from homology"/>
<dbReference type="Pfam" id="PF04380">
    <property type="entry name" value="BMFP"/>
    <property type="match status" value="1"/>
</dbReference>
<dbReference type="InterPro" id="IPR007475">
    <property type="entry name" value="UbiK"/>
</dbReference>
<dbReference type="KEGG" id="cbd:CBUD_2124"/>
<evidence type="ECO:0000313" key="3">
    <source>
        <dbReference type="Proteomes" id="UP000008555"/>
    </source>
</evidence>
<evidence type="ECO:0000313" key="2">
    <source>
        <dbReference type="EMBL" id="ABS77122.1"/>
    </source>
</evidence>
<dbReference type="AlphaFoldDB" id="A9KD80"/>